<accession>A0A0P7W780</accession>
<evidence type="ECO:0000313" key="5">
    <source>
        <dbReference type="Proteomes" id="UP000182045"/>
    </source>
</evidence>
<evidence type="ECO:0000256" key="1">
    <source>
        <dbReference type="SAM" id="MobiDB-lite"/>
    </source>
</evidence>
<comment type="caution">
    <text evidence="3">The sequence shown here is derived from an EMBL/GenBank/DDBJ whole genome shotgun (WGS) entry which is preliminary data.</text>
</comment>
<evidence type="ECO:0000313" key="2">
    <source>
        <dbReference type="EMBL" id="CUX81067.1"/>
    </source>
</evidence>
<name>A0A0P7W780_9RHOB</name>
<dbReference type="STRING" id="1666912.Ga0058931_1504"/>
<keyword evidence="5" id="KW-1185">Reference proteome</keyword>
<dbReference type="AlphaFoldDB" id="A0A0P7W780"/>
<evidence type="ECO:0000313" key="4">
    <source>
        <dbReference type="Proteomes" id="UP000050413"/>
    </source>
</evidence>
<gene>
    <name evidence="2" type="ORF">Ga0058931_1504</name>
    <name evidence="3" type="ORF">HLUCCA05_07310</name>
</gene>
<dbReference type="EMBL" id="FBYC01000004">
    <property type="protein sequence ID" value="CUX81067.1"/>
    <property type="molecule type" value="Genomic_DNA"/>
</dbReference>
<sequence>MTSIDLSTARTDAEWLARLDELGDELGAFSPLGSQHAAFYADGGDTLIVSFETVAECRATGPEHKPLGLLVAEANGWSHLGLIARAPRWFRDTEVLDFFDAQIDEGFFDSFKRVLFYGAGMGGYAACAFSLTAPGATVLAIAPQATLDPAIAPWDRRFIWARRLDFRTRFGFAPDMLDGSRNAFVLYDPSLRADAMHAALFRRPFVTLLRSPRLYGPTQDSLARMGLLAPLIELAATGALTAPKAARLLRARRHDPEYLRALTRRIARSARPGLTAIAAKRSQALSRKRAKPGRDVPQPEPVA</sequence>
<reference evidence="3 4" key="1">
    <citation type="submission" date="2015-09" db="EMBL/GenBank/DDBJ databases">
        <title>Identification and resolution of microdiversity through metagenomic sequencing of parallel consortia.</title>
        <authorList>
            <person name="Nelson W.C."/>
            <person name="Romine M.F."/>
            <person name="Lindemann S.R."/>
        </authorList>
    </citation>
    <scope>NUCLEOTIDE SEQUENCE [LARGE SCALE GENOMIC DNA]</scope>
    <source>
        <strain evidence="3">HL-91</strain>
    </source>
</reference>
<proteinExistence type="predicted"/>
<reference evidence="2 5" key="2">
    <citation type="submission" date="2016-01" db="EMBL/GenBank/DDBJ databases">
        <authorList>
            <person name="Varghese N."/>
        </authorList>
    </citation>
    <scope>NUCLEOTIDE SEQUENCE [LARGE SCALE GENOMIC DNA]</scope>
    <source>
        <strain evidence="2 5">HL-91</strain>
    </source>
</reference>
<protein>
    <recommendedName>
        <fullName evidence="6">Phosphoadenosine phosphosulfate reductase</fullName>
    </recommendedName>
</protein>
<dbReference type="Proteomes" id="UP000050413">
    <property type="component" value="Unassembled WGS sequence"/>
</dbReference>
<dbReference type="RefSeq" id="WP_072245792.1">
    <property type="nucleotide sequence ID" value="NZ_FBYC01000004.1"/>
</dbReference>
<feature type="region of interest" description="Disordered" evidence="1">
    <location>
        <begin position="280"/>
        <end position="303"/>
    </location>
</feature>
<evidence type="ECO:0008006" key="6">
    <source>
        <dbReference type="Google" id="ProtNLM"/>
    </source>
</evidence>
<organism evidence="3 4">
    <name type="scientific">Roseibaca calidilacus</name>
    <dbReference type="NCBI Taxonomy" id="1666912"/>
    <lineage>
        <taxon>Bacteria</taxon>
        <taxon>Pseudomonadati</taxon>
        <taxon>Pseudomonadota</taxon>
        <taxon>Alphaproteobacteria</taxon>
        <taxon>Rhodobacterales</taxon>
        <taxon>Paracoccaceae</taxon>
        <taxon>Roseinatronobacter</taxon>
    </lineage>
</organism>
<dbReference type="OrthoDB" id="7840273at2"/>
<evidence type="ECO:0000313" key="3">
    <source>
        <dbReference type="EMBL" id="KPP89965.1"/>
    </source>
</evidence>
<dbReference type="Proteomes" id="UP000182045">
    <property type="component" value="Unassembled WGS sequence"/>
</dbReference>
<dbReference type="EMBL" id="LJSG01000020">
    <property type="protein sequence ID" value="KPP89965.1"/>
    <property type="molecule type" value="Genomic_DNA"/>
</dbReference>